<gene>
    <name evidence="2" type="ORF">BDZ94DRAFT_985909</name>
</gene>
<feature type="transmembrane region" description="Helical" evidence="1">
    <location>
        <begin position="202"/>
        <end position="227"/>
    </location>
</feature>
<feature type="transmembrane region" description="Helical" evidence="1">
    <location>
        <begin position="53"/>
        <end position="71"/>
    </location>
</feature>
<dbReference type="OrthoDB" id="2884999at2759"/>
<proteinExistence type="predicted"/>
<dbReference type="PANTHER" id="PTHR40465:SF1">
    <property type="entry name" value="DUF6534 DOMAIN-CONTAINING PROTEIN"/>
    <property type="match status" value="1"/>
</dbReference>
<name>A0A9P5Y214_9AGAR</name>
<feature type="transmembrane region" description="Helical" evidence="1">
    <location>
        <begin position="18"/>
        <end position="41"/>
    </location>
</feature>
<feature type="transmembrane region" description="Helical" evidence="1">
    <location>
        <begin position="91"/>
        <end position="114"/>
    </location>
</feature>
<evidence type="ECO:0000313" key="2">
    <source>
        <dbReference type="EMBL" id="KAF9459886.1"/>
    </source>
</evidence>
<dbReference type="EMBL" id="MU150309">
    <property type="protein sequence ID" value="KAF9459886.1"/>
    <property type="molecule type" value="Genomic_DNA"/>
</dbReference>
<keyword evidence="1" id="KW-1133">Transmembrane helix</keyword>
<dbReference type="PANTHER" id="PTHR40465">
    <property type="entry name" value="CHROMOSOME 1, WHOLE GENOME SHOTGUN SEQUENCE"/>
    <property type="match status" value="1"/>
</dbReference>
<keyword evidence="1" id="KW-0812">Transmembrane</keyword>
<dbReference type="Proteomes" id="UP000807353">
    <property type="component" value="Unassembled WGS sequence"/>
</dbReference>
<dbReference type="AlphaFoldDB" id="A0A9P5Y214"/>
<reference evidence="2" key="1">
    <citation type="submission" date="2020-11" db="EMBL/GenBank/DDBJ databases">
        <authorList>
            <consortium name="DOE Joint Genome Institute"/>
            <person name="Ahrendt S."/>
            <person name="Riley R."/>
            <person name="Andreopoulos W."/>
            <person name="Labutti K."/>
            <person name="Pangilinan J."/>
            <person name="Ruiz-Duenas F.J."/>
            <person name="Barrasa J.M."/>
            <person name="Sanchez-Garcia M."/>
            <person name="Camarero S."/>
            <person name="Miyauchi S."/>
            <person name="Serrano A."/>
            <person name="Linde D."/>
            <person name="Babiker R."/>
            <person name="Drula E."/>
            <person name="Ayuso-Fernandez I."/>
            <person name="Pacheco R."/>
            <person name="Padilla G."/>
            <person name="Ferreira P."/>
            <person name="Barriuso J."/>
            <person name="Kellner H."/>
            <person name="Castanera R."/>
            <person name="Alfaro M."/>
            <person name="Ramirez L."/>
            <person name="Pisabarro A.G."/>
            <person name="Kuo A."/>
            <person name="Tritt A."/>
            <person name="Lipzen A."/>
            <person name="He G."/>
            <person name="Yan M."/>
            <person name="Ng V."/>
            <person name="Cullen D."/>
            <person name="Martin F."/>
            <person name="Rosso M.-N."/>
            <person name="Henrissat B."/>
            <person name="Hibbett D."/>
            <person name="Martinez A.T."/>
            <person name="Grigoriev I.V."/>
        </authorList>
    </citation>
    <scope>NUCLEOTIDE SEQUENCE</scope>
    <source>
        <strain evidence="2">CBS 247.69</strain>
    </source>
</reference>
<evidence type="ECO:0000256" key="1">
    <source>
        <dbReference type="SAM" id="Phobius"/>
    </source>
</evidence>
<keyword evidence="3" id="KW-1185">Reference proteome</keyword>
<feature type="transmembrane region" description="Helical" evidence="1">
    <location>
        <begin position="164"/>
        <end position="190"/>
    </location>
</feature>
<accession>A0A9P5Y214</accession>
<sequence length="235" mass="26308">MISPCANPNIDLGPYAGVEILCIFFAMALWGATCVQTFLYFFNNRGCGATTVLVMWIWVMDTIHQCLLMAGSYKGNVSGEIYLTNNVRVEFVIQMLFTSLVSIPIQVFFIYRIWRFAKRPWIIPVLAVPVILFEFAEGIMIVVFNVHAKSGSELTEPIEKALFISNFVVGSCIDIVVSATLSAMLYGVYLKGSAEFPRTVTLLHRLILFSIFTGMWTALVAIAAMVMEYLAKQQL</sequence>
<evidence type="ECO:0000313" key="3">
    <source>
        <dbReference type="Proteomes" id="UP000807353"/>
    </source>
</evidence>
<comment type="caution">
    <text evidence="2">The sequence shown here is derived from an EMBL/GenBank/DDBJ whole genome shotgun (WGS) entry which is preliminary data.</text>
</comment>
<keyword evidence="1" id="KW-0472">Membrane</keyword>
<protein>
    <submittedName>
        <fullName evidence="2">Uncharacterized protein</fullName>
    </submittedName>
</protein>
<organism evidence="2 3">
    <name type="scientific">Collybia nuda</name>
    <dbReference type="NCBI Taxonomy" id="64659"/>
    <lineage>
        <taxon>Eukaryota</taxon>
        <taxon>Fungi</taxon>
        <taxon>Dikarya</taxon>
        <taxon>Basidiomycota</taxon>
        <taxon>Agaricomycotina</taxon>
        <taxon>Agaricomycetes</taxon>
        <taxon>Agaricomycetidae</taxon>
        <taxon>Agaricales</taxon>
        <taxon>Tricholomatineae</taxon>
        <taxon>Clitocybaceae</taxon>
        <taxon>Collybia</taxon>
    </lineage>
</organism>
<feature type="transmembrane region" description="Helical" evidence="1">
    <location>
        <begin position="121"/>
        <end position="144"/>
    </location>
</feature>